<dbReference type="Gene3D" id="3.40.50.300">
    <property type="entry name" value="P-loop containing nucleotide triphosphate hydrolases"/>
    <property type="match status" value="1"/>
</dbReference>
<dbReference type="RefSeq" id="WP_175350285.1">
    <property type="nucleotide sequence ID" value="NZ_BAAAWQ010000001.1"/>
</dbReference>
<keyword evidence="2" id="KW-1185">Reference proteome</keyword>
<proteinExistence type="predicted"/>
<sequence length="464" mass="49759">MTPRNHDRATYGAHAAAVGDALGKPFIPWQRLAADVALEVDDAGRFVYSDVVVTVQRQCGKTTLDLATSTQNALMGRGRRAWYTAQSGQHATDKWREMVEDDWAQSVISPLARKPRLSNGSEALRFYNGSTFRPHPPTVDSLHSKQVDRASIDEAWAFSQTDGQALVQAIAGAAGSRSMVTGQRPQVWIESTEGTVDSTFLNAVLERARAGDPTVCLIDYGIGPDVDPTDLDAVAAAHPGYGYLFDMQTLVDNLQRLGPGEFARAYGNRRTGATERTIPLDAWKRAAYTDPGQPEGPIAFGAAVGVDNVDATIVVAVRVAGDVIVGVVPEGHSPGSDWVLPRLQQLSTEFGAPVAIDRVGPSGALFDAAERAQLDLVPLTSSAVTAAASNVLSWVTTEPQPKFRYRPHAALDAAAELATRRWIGDGAWTWGRRASVGSISALEASTLAAWAVDHLPKKIGRQLF</sequence>
<organism evidence="1 2">
    <name type="scientific">Curtobacterium pusillum</name>
    <dbReference type="NCBI Taxonomy" id="69373"/>
    <lineage>
        <taxon>Bacteria</taxon>
        <taxon>Bacillati</taxon>
        <taxon>Actinomycetota</taxon>
        <taxon>Actinomycetes</taxon>
        <taxon>Micrococcales</taxon>
        <taxon>Microbacteriaceae</taxon>
        <taxon>Curtobacterium</taxon>
    </lineage>
</organism>
<dbReference type="EMBL" id="JABMCE010000049">
    <property type="protein sequence ID" value="NUU12717.1"/>
    <property type="molecule type" value="Genomic_DNA"/>
</dbReference>
<name>A0ABX2M3J1_9MICO</name>
<gene>
    <name evidence="1" type="ORF">HP507_02520</name>
</gene>
<protein>
    <recommendedName>
        <fullName evidence="3">Terminase</fullName>
    </recommendedName>
</protein>
<evidence type="ECO:0008006" key="3">
    <source>
        <dbReference type="Google" id="ProtNLM"/>
    </source>
</evidence>
<evidence type="ECO:0000313" key="1">
    <source>
        <dbReference type="EMBL" id="NUU12717.1"/>
    </source>
</evidence>
<dbReference type="Proteomes" id="UP000573001">
    <property type="component" value="Unassembled WGS sequence"/>
</dbReference>
<reference evidence="1 2" key="1">
    <citation type="submission" date="2020-05" db="EMBL/GenBank/DDBJ databases">
        <title>Genome Sequencing of Type Strains.</title>
        <authorList>
            <person name="Lemaire J.F."/>
            <person name="Inderbitzin P."/>
            <person name="Gregorio O.A."/>
            <person name="Collins S.B."/>
            <person name="Wespe N."/>
            <person name="Knight-Connoni V."/>
        </authorList>
    </citation>
    <scope>NUCLEOTIDE SEQUENCE [LARGE SCALE GENOMIC DNA]</scope>
    <source>
        <strain evidence="1 2">ATCC 19096</strain>
    </source>
</reference>
<comment type="caution">
    <text evidence="1">The sequence shown here is derived from an EMBL/GenBank/DDBJ whole genome shotgun (WGS) entry which is preliminary data.</text>
</comment>
<evidence type="ECO:0000313" key="2">
    <source>
        <dbReference type="Proteomes" id="UP000573001"/>
    </source>
</evidence>
<dbReference type="InterPro" id="IPR027417">
    <property type="entry name" value="P-loop_NTPase"/>
</dbReference>
<accession>A0ABX2M3J1</accession>